<dbReference type="STRING" id="550540.Fbal_2623"/>
<dbReference type="PANTHER" id="PTHR35562">
    <property type="entry name" value="DNA ENDONUCLEASE SMRA-RELATED"/>
    <property type="match status" value="1"/>
</dbReference>
<dbReference type="GO" id="GO:0019843">
    <property type="term" value="F:rRNA binding"/>
    <property type="evidence" value="ECO:0007669"/>
    <property type="project" value="UniProtKB-UniRule"/>
</dbReference>
<dbReference type="GO" id="GO:0072344">
    <property type="term" value="P:rescue of stalled ribosome"/>
    <property type="evidence" value="ECO:0007669"/>
    <property type="project" value="UniProtKB-UniRule"/>
</dbReference>
<dbReference type="OrthoDB" id="5795446at2"/>
<dbReference type="SMART" id="SM00463">
    <property type="entry name" value="SMR"/>
    <property type="match status" value="1"/>
</dbReference>
<feature type="region of interest" description="Disordered" evidence="7">
    <location>
        <begin position="33"/>
        <end position="59"/>
    </location>
</feature>
<dbReference type="RefSeq" id="WP_013346131.1">
    <property type="nucleotide sequence ID" value="NC_014541.1"/>
</dbReference>
<dbReference type="EMBL" id="CP002209">
    <property type="protein sequence ID" value="ADN76825.1"/>
    <property type="molecule type" value="Genomic_DNA"/>
</dbReference>
<evidence type="ECO:0000256" key="4">
    <source>
        <dbReference type="ARBA" id="ARBA00022801"/>
    </source>
</evidence>
<evidence type="ECO:0000259" key="8">
    <source>
        <dbReference type="PROSITE" id="PS50828"/>
    </source>
</evidence>
<dbReference type="EC" id="3.1.-.-" evidence="6"/>
<comment type="similarity">
    <text evidence="6">Belongs to the SmrB family.</text>
</comment>
<keyword evidence="5 6" id="KW-0694">RNA-binding</keyword>
<keyword evidence="3 6" id="KW-0255">Endonuclease</keyword>
<feature type="domain" description="Smr" evidence="8">
    <location>
        <begin position="95"/>
        <end position="170"/>
    </location>
</feature>
<keyword evidence="10" id="KW-1185">Reference proteome</keyword>
<comment type="subunit">
    <text evidence="6">Associates with collided ribosomes, but not with correctly translating polysomes.</text>
</comment>
<dbReference type="InterPro" id="IPR002625">
    <property type="entry name" value="Smr_dom"/>
</dbReference>
<dbReference type="HOGENOM" id="CLU_055978_4_0_6"/>
<evidence type="ECO:0000256" key="2">
    <source>
        <dbReference type="ARBA" id="ARBA00022730"/>
    </source>
</evidence>
<evidence type="ECO:0000256" key="7">
    <source>
        <dbReference type="SAM" id="MobiDB-lite"/>
    </source>
</evidence>
<dbReference type="GO" id="GO:0004521">
    <property type="term" value="F:RNA endonuclease activity"/>
    <property type="evidence" value="ECO:0007669"/>
    <property type="project" value="UniProtKB-UniRule"/>
</dbReference>
<keyword evidence="2 6" id="KW-0699">rRNA-binding</keyword>
<dbReference type="AlphaFoldDB" id="E1SQ53"/>
<dbReference type="eggNOG" id="COG2840">
    <property type="taxonomic scope" value="Bacteria"/>
</dbReference>
<sequence length="177" mass="19975">MKKKNTLAPDELELFRDTVDGIRPLNHDTVVHRRAQSSRQAVQQQQQRREADHYFSDSYQPALPTEGPMRYVRDGVSSYEVKRLRRGDYVPDLLLDLHGYTQAEARHEIIALINACKKQHISCASVMHGLGSGVLKRQVPAWLTQHPDVMAFHQAPLEWGGDGALLILVDIGLTDEG</sequence>
<evidence type="ECO:0000256" key="5">
    <source>
        <dbReference type="ARBA" id="ARBA00022884"/>
    </source>
</evidence>
<evidence type="ECO:0000256" key="1">
    <source>
        <dbReference type="ARBA" id="ARBA00022722"/>
    </source>
</evidence>
<dbReference type="GeneID" id="67182854"/>
<dbReference type="Pfam" id="PF01713">
    <property type="entry name" value="Smr"/>
    <property type="match status" value="1"/>
</dbReference>
<reference evidence="9 10" key="1">
    <citation type="journal article" date="2010" name="Stand. Genomic Sci.">
        <title>Complete genome sequence of Ferrimonas balearica type strain (PAT).</title>
        <authorList>
            <person name="Nolan M."/>
            <person name="Sikorski J."/>
            <person name="Davenport K."/>
            <person name="Lucas S."/>
            <person name="Glavina Del Rio T."/>
            <person name="Tice H."/>
            <person name="Cheng J."/>
            <person name="Goodwin L."/>
            <person name="Pitluck S."/>
            <person name="Liolios K."/>
            <person name="Ivanova N."/>
            <person name="Mavromatis K."/>
            <person name="Ovchinnikova G."/>
            <person name="Pati A."/>
            <person name="Chen A."/>
            <person name="Palaniappan K."/>
            <person name="Land M."/>
            <person name="Hauser L."/>
            <person name="Chang Y."/>
            <person name="Jeffries C."/>
            <person name="Tapia R."/>
            <person name="Brettin T."/>
            <person name="Detter J."/>
            <person name="Han C."/>
            <person name="Yasawong M."/>
            <person name="Rohde M."/>
            <person name="Tindall B."/>
            <person name="Goker M."/>
            <person name="Woyke T."/>
            <person name="Bristow J."/>
            <person name="Eisen J."/>
            <person name="Markowitz V."/>
            <person name="Hugenholtz P."/>
            <person name="Kyrpides N."/>
            <person name="Klenk H."/>
            <person name="Lapidus A."/>
        </authorList>
    </citation>
    <scope>NUCLEOTIDE SEQUENCE [LARGE SCALE GENOMIC DNA]</scope>
    <source>
        <strain evidence="10">DSM 9799 / CCM 4581 / KCTC 23876 / PAT</strain>
    </source>
</reference>
<evidence type="ECO:0000313" key="10">
    <source>
        <dbReference type="Proteomes" id="UP000006683"/>
    </source>
</evidence>
<dbReference type="InterPro" id="IPR022990">
    <property type="entry name" value="SmrB-like"/>
</dbReference>
<dbReference type="PANTHER" id="PTHR35562:SF1">
    <property type="entry name" value="UPF0115 PROTEIN YFCN"/>
    <property type="match status" value="1"/>
</dbReference>
<evidence type="ECO:0000313" key="9">
    <source>
        <dbReference type="EMBL" id="ADN76825.1"/>
    </source>
</evidence>
<dbReference type="InterPro" id="IPR036063">
    <property type="entry name" value="Smr_dom_sf"/>
</dbReference>
<dbReference type="PROSITE" id="PS50828">
    <property type="entry name" value="SMR"/>
    <property type="match status" value="1"/>
</dbReference>
<dbReference type="Proteomes" id="UP000006683">
    <property type="component" value="Chromosome"/>
</dbReference>
<keyword evidence="4 6" id="KW-0378">Hydrolase</keyword>
<comment type="function">
    <text evidence="6">Acts as a ribosome collision sensor. Detects stalled/collided disomes (pairs of ribosomes where the leading ribosome is stalled and a second ribosome has collided with it) and endonucleolytically cleaves mRNA at the 5' boundary of the stalled ribosome. Stalled/collided disomes form a new interface (primarily via the 30S subunits) that binds SmrB. Cleaved mRNA becomes available for tmRNA ligation, leading to ribosomal subunit dissociation and rescue of stalled ribosomes.</text>
</comment>
<name>E1SQ53_FERBD</name>
<protein>
    <recommendedName>
        <fullName evidence="6">Ribosome rescue factor SmrB</fullName>
        <ecNumber evidence="6">3.1.-.-</ecNumber>
    </recommendedName>
</protein>
<dbReference type="GO" id="GO:0016787">
    <property type="term" value="F:hydrolase activity"/>
    <property type="evidence" value="ECO:0007669"/>
    <property type="project" value="UniProtKB-KW"/>
</dbReference>
<evidence type="ECO:0000256" key="3">
    <source>
        <dbReference type="ARBA" id="ARBA00022759"/>
    </source>
</evidence>
<accession>E1SQ53</accession>
<proteinExistence type="inferred from homology"/>
<dbReference type="SUPFAM" id="SSF160443">
    <property type="entry name" value="SMR domain-like"/>
    <property type="match status" value="1"/>
</dbReference>
<dbReference type="Gene3D" id="3.30.1370.110">
    <property type="match status" value="1"/>
</dbReference>
<dbReference type="KEGG" id="fbl:Fbal_2623"/>
<gene>
    <name evidence="6" type="primary">smrB</name>
    <name evidence="9" type="ordered locus">Fbal_2623</name>
</gene>
<feature type="compositionally biased region" description="Low complexity" evidence="7">
    <location>
        <begin position="37"/>
        <end position="46"/>
    </location>
</feature>
<keyword evidence="1 6" id="KW-0540">Nuclease</keyword>
<dbReference type="HAMAP" id="MF_01042">
    <property type="entry name" value="SmrB"/>
    <property type="match status" value="1"/>
</dbReference>
<organism evidence="9 10">
    <name type="scientific">Ferrimonas balearica (strain DSM 9799 / CCM 4581 / KCTC 23876 / PAT)</name>
    <dbReference type="NCBI Taxonomy" id="550540"/>
    <lineage>
        <taxon>Bacteria</taxon>
        <taxon>Pseudomonadati</taxon>
        <taxon>Pseudomonadota</taxon>
        <taxon>Gammaproteobacteria</taxon>
        <taxon>Alteromonadales</taxon>
        <taxon>Ferrimonadaceae</taxon>
        <taxon>Ferrimonas</taxon>
    </lineage>
</organism>
<evidence type="ECO:0000256" key="6">
    <source>
        <dbReference type="HAMAP-Rule" id="MF_01042"/>
    </source>
</evidence>
<dbReference type="NCBIfam" id="NF003432">
    <property type="entry name" value="PRK04946.1"/>
    <property type="match status" value="1"/>
</dbReference>